<dbReference type="AlphaFoldDB" id="A0A3P7N7S4"/>
<evidence type="ECO:0000313" key="1">
    <source>
        <dbReference type="EMBL" id="VDN35900.1"/>
    </source>
</evidence>
<accession>A0A3P7N7S4</accession>
<dbReference type="Proteomes" id="UP000271889">
    <property type="component" value="Unassembled WGS sequence"/>
</dbReference>
<sequence length="45" mass="5240">MGKVAEALGGFFSRKEMTAIVQNVPEVLLKNIEELEEKYEYIFFQ</sequence>
<name>A0A3P7N7S4_CYLGO</name>
<proteinExistence type="predicted"/>
<reference evidence="1 2" key="1">
    <citation type="submission" date="2018-11" db="EMBL/GenBank/DDBJ databases">
        <authorList>
            <consortium name="Pathogen Informatics"/>
        </authorList>
    </citation>
    <scope>NUCLEOTIDE SEQUENCE [LARGE SCALE GENOMIC DNA]</scope>
</reference>
<evidence type="ECO:0000313" key="2">
    <source>
        <dbReference type="Proteomes" id="UP000271889"/>
    </source>
</evidence>
<dbReference type="OrthoDB" id="9991972at2759"/>
<organism evidence="1 2">
    <name type="scientific">Cylicostephanus goldi</name>
    <name type="common">Nematode worm</name>
    <dbReference type="NCBI Taxonomy" id="71465"/>
    <lineage>
        <taxon>Eukaryota</taxon>
        <taxon>Metazoa</taxon>
        <taxon>Ecdysozoa</taxon>
        <taxon>Nematoda</taxon>
        <taxon>Chromadorea</taxon>
        <taxon>Rhabditida</taxon>
        <taxon>Rhabditina</taxon>
        <taxon>Rhabditomorpha</taxon>
        <taxon>Strongyloidea</taxon>
        <taxon>Strongylidae</taxon>
        <taxon>Cylicostephanus</taxon>
    </lineage>
</organism>
<feature type="non-terminal residue" evidence="1">
    <location>
        <position position="45"/>
    </location>
</feature>
<gene>
    <name evidence="1" type="ORF">CGOC_LOCUS13060</name>
</gene>
<protein>
    <submittedName>
        <fullName evidence="1">Uncharacterized protein</fullName>
    </submittedName>
</protein>
<keyword evidence="2" id="KW-1185">Reference proteome</keyword>
<dbReference type="EMBL" id="UYRV01127989">
    <property type="protein sequence ID" value="VDN35900.1"/>
    <property type="molecule type" value="Genomic_DNA"/>
</dbReference>